<accession>A0ABR8JQE7</accession>
<dbReference type="PANTHER" id="PTHR44520">
    <property type="entry name" value="RESPONSE REGULATOR RCP1-RELATED"/>
    <property type="match status" value="1"/>
</dbReference>
<evidence type="ECO:0000259" key="2">
    <source>
        <dbReference type="PROSITE" id="PS50110"/>
    </source>
</evidence>
<dbReference type="SUPFAM" id="SSF52172">
    <property type="entry name" value="CheY-like"/>
    <property type="match status" value="1"/>
</dbReference>
<dbReference type="PROSITE" id="PS50110">
    <property type="entry name" value="RESPONSE_REGULATORY"/>
    <property type="match status" value="1"/>
</dbReference>
<dbReference type="PANTHER" id="PTHR44520:SF2">
    <property type="entry name" value="RESPONSE REGULATOR RCP1"/>
    <property type="match status" value="1"/>
</dbReference>
<reference evidence="3 4" key="1">
    <citation type="submission" date="2020-09" db="EMBL/GenBank/DDBJ databases">
        <authorList>
            <person name="Kim M.K."/>
        </authorList>
    </citation>
    <scope>NUCLEOTIDE SEQUENCE [LARGE SCALE GENOMIC DNA]</scope>
    <source>
        <strain evidence="3 4">BT189</strain>
    </source>
</reference>
<dbReference type="Proteomes" id="UP000606003">
    <property type="component" value="Unassembled WGS sequence"/>
</dbReference>
<keyword evidence="4" id="KW-1185">Reference proteome</keyword>
<gene>
    <name evidence="3" type="ORF">IC234_08625</name>
</gene>
<feature type="modified residue" description="4-aspartylphosphate" evidence="1">
    <location>
        <position position="64"/>
    </location>
</feature>
<dbReference type="EMBL" id="JACXAC010000003">
    <property type="protein sequence ID" value="MBD2722190.1"/>
    <property type="molecule type" value="Genomic_DNA"/>
</dbReference>
<keyword evidence="1" id="KW-0597">Phosphoprotein</keyword>
<evidence type="ECO:0000313" key="4">
    <source>
        <dbReference type="Proteomes" id="UP000606003"/>
    </source>
</evidence>
<feature type="domain" description="Response regulatory" evidence="2">
    <location>
        <begin position="6"/>
        <end position="133"/>
    </location>
</feature>
<proteinExistence type="predicted"/>
<protein>
    <submittedName>
        <fullName evidence="3">Response regulator</fullName>
    </submittedName>
</protein>
<evidence type="ECO:0000313" key="3">
    <source>
        <dbReference type="EMBL" id="MBD2722190.1"/>
    </source>
</evidence>
<comment type="caution">
    <text evidence="3">The sequence shown here is derived from an EMBL/GenBank/DDBJ whole genome shotgun (WGS) entry which is preliminary data.</text>
</comment>
<dbReference type="InterPro" id="IPR011006">
    <property type="entry name" value="CheY-like_superfamily"/>
</dbReference>
<evidence type="ECO:0000256" key="1">
    <source>
        <dbReference type="PROSITE-ProRule" id="PRU00169"/>
    </source>
</evidence>
<dbReference type="Pfam" id="PF00072">
    <property type="entry name" value="Response_reg"/>
    <property type="match status" value="1"/>
</dbReference>
<dbReference type="SMART" id="SM00448">
    <property type="entry name" value="REC"/>
    <property type="match status" value="1"/>
</dbReference>
<dbReference type="RefSeq" id="WP_190923479.1">
    <property type="nucleotide sequence ID" value="NZ_JACXAC010000003.1"/>
</dbReference>
<name>A0ABR8JQE7_9BACT</name>
<dbReference type="InterPro" id="IPR001789">
    <property type="entry name" value="Sig_transdc_resp-reg_receiver"/>
</dbReference>
<dbReference type="Gene3D" id="3.40.50.2300">
    <property type="match status" value="1"/>
</dbReference>
<organism evidence="3 4">
    <name type="scientific">Hymenobacter armeniacus</name>
    <dbReference type="NCBI Taxonomy" id="2771358"/>
    <lineage>
        <taxon>Bacteria</taxon>
        <taxon>Pseudomonadati</taxon>
        <taxon>Bacteroidota</taxon>
        <taxon>Cytophagia</taxon>
        <taxon>Cytophagales</taxon>
        <taxon>Hymenobacteraceae</taxon>
        <taxon>Hymenobacter</taxon>
    </lineage>
</organism>
<dbReference type="InterPro" id="IPR052893">
    <property type="entry name" value="TCS_response_regulator"/>
</dbReference>
<sequence>MPSIPLVLLVDDDPTTNFLHKKLLQRLDVTNDIRVALNGQEALRELQQLGQSPRADQSILVLLDVNMPVMTGIQFLEAYEHLPAALRRAVVVVVVTSSVSPRDRQRAQELPIADYLDKPLTQQQMERVVAQHFAA</sequence>